<dbReference type="Pfam" id="PF00293">
    <property type="entry name" value="NUDIX"/>
    <property type="match status" value="1"/>
</dbReference>
<evidence type="ECO:0000256" key="1">
    <source>
        <dbReference type="ARBA" id="ARBA00001946"/>
    </source>
</evidence>
<dbReference type="eggNOG" id="ENOG502QRQY">
    <property type="taxonomic scope" value="Eukaryota"/>
</dbReference>
<dbReference type="SUPFAM" id="SSF55811">
    <property type="entry name" value="Nudix"/>
    <property type="match status" value="1"/>
</dbReference>
<feature type="compositionally biased region" description="Basic residues" evidence="4">
    <location>
        <begin position="32"/>
        <end position="47"/>
    </location>
</feature>
<dbReference type="Proteomes" id="UP000001568">
    <property type="component" value="Chromosome 10"/>
</dbReference>
<dbReference type="GO" id="GO:0016787">
    <property type="term" value="F:hydrolase activity"/>
    <property type="evidence" value="ECO:0007669"/>
    <property type="project" value="UniProtKB-KW"/>
</dbReference>
<proteinExistence type="inferred from homology"/>
<dbReference type="Gramene" id="ABO98517">
    <property type="protein sequence ID" value="ABO98517"/>
    <property type="gene ID" value="OSTLU_26314"/>
</dbReference>
<dbReference type="InterPro" id="IPR020476">
    <property type="entry name" value="Nudix_hydrolase"/>
</dbReference>
<evidence type="ECO:0000259" key="5">
    <source>
        <dbReference type="PROSITE" id="PS51462"/>
    </source>
</evidence>
<dbReference type="InterPro" id="IPR020084">
    <property type="entry name" value="NUDIX_hydrolase_CS"/>
</dbReference>
<organism evidence="6 7">
    <name type="scientific">Ostreococcus lucimarinus (strain CCE9901)</name>
    <dbReference type="NCBI Taxonomy" id="436017"/>
    <lineage>
        <taxon>Eukaryota</taxon>
        <taxon>Viridiplantae</taxon>
        <taxon>Chlorophyta</taxon>
        <taxon>Mamiellophyceae</taxon>
        <taxon>Mamiellales</taxon>
        <taxon>Bathycoccaceae</taxon>
        <taxon>Ostreococcus</taxon>
    </lineage>
</organism>
<protein>
    <recommendedName>
        <fullName evidence="5">Nudix hydrolase domain-containing protein</fullName>
    </recommendedName>
</protein>
<feature type="compositionally biased region" description="Low complexity" evidence="4">
    <location>
        <begin position="14"/>
        <end position="29"/>
    </location>
</feature>
<dbReference type="AlphaFoldDB" id="A4S477"/>
<dbReference type="PRINTS" id="PR00502">
    <property type="entry name" value="NUDIXFAMILY"/>
</dbReference>
<dbReference type="PANTHER" id="PTHR43046">
    <property type="entry name" value="GDP-MANNOSE MANNOSYL HYDROLASE"/>
    <property type="match status" value="1"/>
</dbReference>
<dbReference type="HOGENOM" id="CLU_087195_3_0_1"/>
<dbReference type="EMBL" id="CP000590">
    <property type="protein sequence ID" value="ABO98517.1"/>
    <property type="molecule type" value="Genomic_DNA"/>
</dbReference>
<evidence type="ECO:0000256" key="4">
    <source>
        <dbReference type="SAM" id="MobiDB-lite"/>
    </source>
</evidence>
<keyword evidence="7" id="KW-1185">Reference proteome</keyword>
<evidence type="ECO:0000313" key="7">
    <source>
        <dbReference type="Proteomes" id="UP000001568"/>
    </source>
</evidence>
<dbReference type="Gene3D" id="3.90.79.10">
    <property type="entry name" value="Nucleoside Triphosphate Pyrophosphohydrolase"/>
    <property type="match status" value="1"/>
</dbReference>
<feature type="domain" description="Nudix hydrolase" evidence="5">
    <location>
        <begin position="62"/>
        <end position="225"/>
    </location>
</feature>
<comment type="cofactor">
    <cofactor evidence="1">
        <name>Mg(2+)</name>
        <dbReference type="ChEBI" id="CHEBI:18420"/>
    </cofactor>
</comment>
<dbReference type="RefSeq" id="XP_001420224.1">
    <property type="nucleotide sequence ID" value="XM_001420187.1"/>
</dbReference>
<evidence type="ECO:0000256" key="3">
    <source>
        <dbReference type="RuleBase" id="RU003476"/>
    </source>
</evidence>
<dbReference type="PANTHER" id="PTHR43046:SF14">
    <property type="entry name" value="MUTT_NUDIX FAMILY PROTEIN"/>
    <property type="match status" value="1"/>
</dbReference>
<evidence type="ECO:0000313" key="6">
    <source>
        <dbReference type="EMBL" id="ABO98517.1"/>
    </source>
</evidence>
<dbReference type="KEGG" id="olu:OSTLU_26314"/>
<reference evidence="6 7" key="1">
    <citation type="journal article" date="2007" name="Proc. Natl. Acad. Sci. U.S.A.">
        <title>The tiny eukaryote Ostreococcus provides genomic insights into the paradox of plankton speciation.</title>
        <authorList>
            <person name="Palenik B."/>
            <person name="Grimwood J."/>
            <person name="Aerts A."/>
            <person name="Rouze P."/>
            <person name="Salamov A."/>
            <person name="Putnam N."/>
            <person name="Dupont C."/>
            <person name="Jorgensen R."/>
            <person name="Derelle E."/>
            <person name="Rombauts S."/>
            <person name="Zhou K."/>
            <person name="Otillar R."/>
            <person name="Merchant S.S."/>
            <person name="Podell S."/>
            <person name="Gaasterland T."/>
            <person name="Napoli C."/>
            <person name="Gendler K."/>
            <person name="Manuell A."/>
            <person name="Tai V."/>
            <person name="Vallon O."/>
            <person name="Piganeau G."/>
            <person name="Jancek S."/>
            <person name="Heijde M."/>
            <person name="Jabbari K."/>
            <person name="Bowler C."/>
            <person name="Lohr M."/>
            <person name="Robbens S."/>
            <person name="Werner G."/>
            <person name="Dubchak I."/>
            <person name="Pazour G.J."/>
            <person name="Ren Q."/>
            <person name="Paulsen I."/>
            <person name="Delwiche C."/>
            <person name="Schmutz J."/>
            <person name="Rokhsar D."/>
            <person name="Van de Peer Y."/>
            <person name="Moreau H."/>
            <person name="Grigoriev I.V."/>
        </authorList>
    </citation>
    <scope>NUCLEOTIDE SEQUENCE [LARGE SCALE GENOMIC DNA]</scope>
    <source>
        <strain evidence="6 7">CCE9901</strain>
    </source>
</reference>
<feature type="region of interest" description="Disordered" evidence="4">
    <location>
        <begin position="1"/>
        <end position="49"/>
    </location>
</feature>
<dbReference type="PROSITE" id="PS51462">
    <property type="entry name" value="NUDIX"/>
    <property type="match status" value="1"/>
</dbReference>
<comment type="similarity">
    <text evidence="3">Belongs to the Nudix hydrolase family.</text>
</comment>
<dbReference type="OMA" id="WPSKRAP"/>
<dbReference type="OrthoDB" id="276276at2759"/>
<dbReference type="InterPro" id="IPR015797">
    <property type="entry name" value="NUDIX_hydrolase-like_dom_sf"/>
</dbReference>
<evidence type="ECO:0000256" key="2">
    <source>
        <dbReference type="ARBA" id="ARBA00022801"/>
    </source>
</evidence>
<sequence length="243" mass="26506">MTLASADRGKRKGATGARAKTTETTTTETAKAKAKRTKAKTKAKAKAKPYPDARSVTVNGEKYRRCAAALVFNDRGEILCGERSDRAGSWNAPQGGVEAGERVEDAAARELFEETGVRAMDATTPSSSGVVRLIGALPESDGYCYRVEENTWLAERGLAGQRLEFALFHWPGVDCDADPTTHPAVNLAGENGESREFDRLRWIDFDEMVRDVWPSKRAPYALARDVASPLIRDALRAARGDSE</sequence>
<dbReference type="PROSITE" id="PS00893">
    <property type="entry name" value="NUDIX_BOX"/>
    <property type="match status" value="1"/>
</dbReference>
<dbReference type="GeneID" id="5003949"/>
<keyword evidence="2 3" id="KW-0378">Hydrolase</keyword>
<name>A4S477_OSTLU</name>
<accession>A4S477</accession>
<gene>
    <name evidence="6" type="ORF">OSTLU_26314</name>
</gene>
<dbReference type="InterPro" id="IPR000086">
    <property type="entry name" value="NUDIX_hydrolase_dom"/>
</dbReference>